<name>A0A9W7B538_9STRA</name>
<comment type="caution">
    <text evidence="3">The sequence shown here is derived from an EMBL/GenBank/DDBJ whole genome shotgun (WGS) entry which is preliminary data.</text>
</comment>
<dbReference type="EMBL" id="BRXY01000288">
    <property type="protein sequence ID" value="GMH84027.1"/>
    <property type="molecule type" value="Genomic_DNA"/>
</dbReference>
<dbReference type="InterPro" id="IPR026847">
    <property type="entry name" value="VPS13"/>
</dbReference>
<dbReference type="GO" id="GO:0006623">
    <property type="term" value="P:protein targeting to vacuole"/>
    <property type="evidence" value="ECO:0007669"/>
    <property type="project" value="TreeGrafter"/>
</dbReference>
<feature type="region of interest" description="Disordered" evidence="2">
    <location>
        <begin position="1536"/>
        <end position="1561"/>
    </location>
</feature>
<dbReference type="Proteomes" id="UP001165085">
    <property type="component" value="Unassembled WGS sequence"/>
</dbReference>
<feature type="region of interest" description="Disordered" evidence="2">
    <location>
        <begin position="2256"/>
        <end position="2283"/>
    </location>
</feature>
<dbReference type="OrthoDB" id="428159at2759"/>
<feature type="compositionally biased region" description="Pro residues" evidence="2">
    <location>
        <begin position="612"/>
        <end position="628"/>
    </location>
</feature>
<organism evidence="3 4">
    <name type="scientific">Triparma strigata</name>
    <dbReference type="NCBI Taxonomy" id="1606541"/>
    <lineage>
        <taxon>Eukaryota</taxon>
        <taxon>Sar</taxon>
        <taxon>Stramenopiles</taxon>
        <taxon>Ochrophyta</taxon>
        <taxon>Bolidophyceae</taxon>
        <taxon>Parmales</taxon>
        <taxon>Triparmaceae</taxon>
        <taxon>Triparma</taxon>
    </lineage>
</organism>
<protein>
    <recommendedName>
        <fullName evidence="5">Autophagy-related protein 2</fullName>
    </recommendedName>
</protein>
<evidence type="ECO:0000256" key="1">
    <source>
        <dbReference type="ARBA" id="ARBA00006545"/>
    </source>
</evidence>
<feature type="region of interest" description="Disordered" evidence="2">
    <location>
        <begin position="1751"/>
        <end position="1775"/>
    </location>
</feature>
<feature type="region of interest" description="Disordered" evidence="2">
    <location>
        <begin position="769"/>
        <end position="803"/>
    </location>
</feature>
<feature type="compositionally biased region" description="Acidic residues" evidence="2">
    <location>
        <begin position="2264"/>
        <end position="2273"/>
    </location>
</feature>
<dbReference type="GO" id="GO:0045053">
    <property type="term" value="P:protein retention in Golgi apparatus"/>
    <property type="evidence" value="ECO:0007669"/>
    <property type="project" value="TreeGrafter"/>
</dbReference>
<dbReference type="PANTHER" id="PTHR16166:SF93">
    <property type="entry name" value="INTERMEMBRANE LIPID TRANSFER PROTEIN VPS13"/>
    <property type="match status" value="1"/>
</dbReference>
<comment type="similarity">
    <text evidence="1">Belongs to the VPS13 family.</text>
</comment>
<reference evidence="4" key="1">
    <citation type="journal article" date="2023" name="Commun. Biol.">
        <title>Genome analysis of Parmales, the sister group of diatoms, reveals the evolutionary specialization of diatoms from phago-mixotrophs to photoautotrophs.</title>
        <authorList>
            <person name="Ban H."/>
            <person name="Sato S."/>
            <person name="Yoshikawa S."/>
            <person name="Yamada K."/>
            <person name="Nakamura Y."/>
            <person name="Ichinomiya M."/>
            <person name="Sato N."/>
            <person name="Blanc-Mathieu R."/>
            <person name="Endo H."/>
            <person name="Kuwata A."/>
            <person name="Ogata H."/>
        </authorList>
    </citation>
    <scope>NUCLEOTIDE SEQUENCE [LARGE SCALE GENOMIC DNA]</scope>
    <source>
        <strain evidence="4">NIES 3701</strain>
    </source>
</reference>
<feature type="compositionally biased region" description="Acidic residues" evidence="2">
    <location>
        <begin position="783"/>
        <end position="799"/>
    </location>
</feature>
<evidence type="ECO:0008006" key="5">
    <source>
        <dbReference type="Google" id="ProtNLM"/>
    </source>
</evidence>
<proteinExistence type="inferred from homology"/>
<feature type="compositionally biased region" description="Low complexity" evidence="2">
    <location>
        <begin position="1761"/>
        <end position="1773"/>
    </location>
</feature>
<keyword evidence="4" id="KW-1185">Reference proteome</keyword>
<evidence type="ECO:0000256" key="2">
    <source>
        <dbReference type="SAM" id="MobiDB-lite"/>
    </source>
</evidence>
<dbReference type="PANTHER" id="PTHR16166">
    <property type="entry name" value="VACUOLAR PROTEIN SORTING-ASSOCIATED PROTEIN VPS13"/>
    <property type="match status" value="1"/>
</dbReference>
<accession>A0A9W7B538</accession>
<feature type="region of interest" description="Disordered" evidence="2">
    <location>
        <begin position="607"/>
        <end position="630"/>
    </location>
</feature>
<evidence type="ECO:0000313" key="3">
    <source>
        <dbReference type="EMBL" id="GMH84027.1"/>
    </source>
</evidence>
<sequence>MPSFNNPLASRIRSLIVEKLGEYVEDLEESTLDISLKDGKIELHSITLSPSSLSLLLPPHLPLTISKASCTSLLLTLPNLSNLTYDYLTNSDTTNLNLNLIITDLKITVIPLTPSTHVPIRKSRLSRQKLNSALKLLRPPSPQNSYFLQKFSRILSDISLTCKSIIVQYVDSSRNFEVKFSVDMLSYQNDKSPSSPLSSTTKKILAVYNGELTLKHNTSTEELIGKMSPMVKIDINDDGVKVEVEIAKVKAGVGRCLVREISYLKTLTSRSSLHYVILRHRPENFYAKAYWLYAYKAVILTLPPLKKNNFKYILENRKEYWRLLRNGEGKNERVKEIEERLEVEEVAFLRSQIQKNVDPLNSLTLPSGSKTFNFHVNLHKISLHLPSTPSLEILTSLSYTFNSSKNLTTSSLHISSIKIITDTGLNILTPSTSSPAINLSQKKSPTKTTTTINVSPYTFTAVPISFPFTAFLPLPTPSSLKKFLESRRKILENESVNFEGRVENPRIVIEGGGRRGEIDLGVLGIKNGGGEWEVGLERFRVFSKDIGNEVEDDIVEDFSIKLKVKVKREEGRRKIEVEGGMKGLDVFVRRKDWNLLKVMDFGTTKKENFESYPPPSDAPPPPTPPNPKLPNIVSVDFKSESMNLTVINDVEGSNNHRQYLENVKNEPCEILRSEIKGLHIKSLVESGGPSNSKKTLLIKLNKITVLDPLSPNPNFKSLLSGGLQSSDLITYDQTSTSTSTDTSIKITDINCNWNPECMSRIFYCLRPPPSFPSPGPSPKNDEESSDDDFFDAEDGDYEDETRGSIYEDVEEEGGMRFFSPIANRLSNPNRTYSLTNSLNPVDLNPTTQPPPKKINLTLTLNSLSITFNKDSRSRPLMTLKISTLNLRHLKNPRSLGGHLTTCKFHDLKLVDSSGLYGNLYTDVVGVKLGKEEESDVVISFEAFERAEDRSDGRDEGAMIDEETGNVENYDTEFKIKFRNVRVVYQQQLWLEIIDYFFLGILGDEVWGNFNKEEEDRVFLENLSKRLNDPDAEPEVWAENVRFLKFEITIEEPQLVLPAHYRSMSFLSLDIDQVRVSNYFSNLDELDPLTTTPTYRKQFYNNCTVLAPSISITSVTASSKNTLTTSPVSLTCSINWPLGDVVSRVVPRWKITLVLDSITSLVRRDDYKVLRDIIYDNIMEETRNMSEWIELLNKREDDEDYIDRDAFVLYGYDIKNGTPTTYDFTVNVNKFNVLFVDNEGGANCEVRGDFFVWSYSKDKDMRTCMKVESGGICLRQKSGNKELGGFEDLIEPIENDEATQDKANDDRKINDINDLIDLNQNTPQLLYTSNSKPDGSNVKTLFIYEARIYMVLEAWRGVKNFFIGLPPTDILTVEQAKSVVTINHDFFRTNPNMTPVVPLPCETPPPTKFTPFQFRLVLINAKIILPSDFSITAGPDVQGVSLKCDCDFLYTKLDNEGGQETDLFVNDLELFTGPAKSKIRLKEKSSLLEPLSFRLKKFKQGHRSSLVVDCEVVRARAKYTDMSLAVDVGLQLMSDLKSDGNEQQQDEETSNEPPAPSHDKSEVKMNCSGVSLLVVDNSERHFSGSQELVKLELGGLEYVNSSNKSDDAENTKLTLRKIEMIDYLQPMESPFRLAACSYENLFEEGMEEETGDGDEGRLRWEDVVVRKDPEWGYGAVSPISLIEAVPTTSNLITLTKSSTSDSNNIDLKCQEIAFQWNPNTVIALQRFLGRLKKEATGKIGEKENELNLKRSKSFNQLPPGSPAISPSPSATALSDAGGDVDVKRTVASITLSSLSVCLNKEHEGRRLLRCGLSSIVLNLRDEGLKGKSVSAVIGGFVATDPSANLLDENREVVKQEGKEGELIVIEYFRISGEGGEDVAKAAKAGYVDHIRSLGKPNFNASSFDSFMKIAVKPISVNLVAGRTLELADYLSNGLPGKGMGVVGGKAKGFLKEKAKTRSSLCVEVAPPTIVIPRNKGSGEKTKWKMGSIGVISWHEEEKGGHYRQLEVAISGVGGGNMVEVPVDLNVRISQQKDVELAPIRVLVVVTPIEVKMRYTDWLLFRSILKENISDIPKFSNLEREYAGLVEGARVVRYGGGKEGKSEGVGEQTGKLASPIDATLDLSTFAVTLVRNDDVAASNPYELTRVELKNVKVKFGSEVDGGRSGEVSCGSFKLLDLGDEVRRRLKGDGTAAAAFHDIIKGYKGGGGESGDEIVLSYDYNLGSDAVVSIGIYHLSIFGLVRPIVDLLDFCRGTWTAGGEGGGSGEAGDEQVEEEGGAAKEERKKVKGKIPKLGGTRIKLVAHKPQFHLLVDETDEKSKALVLRGLAEVDVVIANEKGAANDARDVRGVTSGVVKIDSLESFITEDVLANGGKVSDGVALLEPLFGEMSISVVTRPLHPTVQVINLNMQPLGTSISYSDFDMIKKVTKRWEKERNDARRLLGGAAVGAKKAKVTEAPALFKGVMSFDTGSIASGSGVESAAGGGAEVFYDVEFRTSKLGLILRKRGRLIVVEDVKKAEYSSLVEVGSWLHSIDGHTVRRVPFETVVKMLQELPRPMRVTFGKVVRDTDGGAKVIEDESSPTFSTKFYSLPTGLSLRPSPHGAAVVASLSPAFEISTSLGVGLGEGSVELQLAAQQASKVRKPRVGAMIVEVNGVCVLGRAFDDVLKVCEGGEESGEGGNAPVLTIKFSEIPSSVMPPKTTFTLSLSSIHTTVINDIGVSGEIPTLRMGISKVGLKVDRAVVFKPALGAMIDRGDEIALKEGLLKNKIMGVTLEGCLNVDYYNLGVVTWEPAVEPSFFAVGYLNSKVGGKESKEVGVEVEHLKLNASDACLGVVGVLLAVRREDEEGGEEMKIKSMKKTALTAGIAAKLARQNDNGGYKIRNRTGYDIFVLEEGGTKEGVKVERGGEAEFDLEKEKAGGRGDVKYMNVGLKFGGGLGMEIFGLPVTRVGKIVRELGAGGASLQWDVKLSKNLRVVTVSGNAKVLGGGDFEVGIVRGWTNEIESLGKCEEDGGVPLPIQITSLDVRLKYVGWEGYDWCKKSIMDGGPVCCEHTGGEETKIRYLCSPFRTDDSLDISVTSTLTLTNNLPVKLDFEVADGPAAGANVNVIGTGTALGVGEVSNVLACDMENTMPTIRVKVGGIGWSNWCVLRVSEEAERKDGKKKTDISRARELVCQADDGSGNLVTFGVRVRKKVINGVALDAYDVVIFASLWIHNLSGLDLTIGAPTTQIFPPNHVLLESSNANMKVEVAEALLNEITGVFQPGNTKLDDNRVDWDFVPLPGQKCNVLWEEIWEYEEEGRKWTAGENWRNARLPRKNWRAPVGWEWEGNWKVCAAGSVSPQGYESCRSLHGGLVGGFSSRRTFSEDHSVRRRRLVRQRKRSGGTGTEGNMLFHEPLKQEQLKREGLLDRVGRSNGDSAVTLGLKLLDSCWSPVSLGGGSENQVLTMPVGRYSAESLRGSPGASTKGHDLSIFSETNEWGDRVVYIDNALVIINEGKVALVVRQRETAEEFVVQAGDELPFSWADIQRPKVIEVKLGECGEWSGGVAPTVGLVPVRVRGEGGGTLRACGIVRNGRGLTLSLSLEDVSDALVKFDNQTQFPIWIRQELEGAVRVDKLETGISAIGWDEPLADGGVFALNLGAFGVDETTTKFVTLEVGASVRLSPHKIPGLDVPELQGLRILVYVQGEGVRRTLTAVLMKKNVTVGSEVGSLFRRQTQIVFGDSQNIGQDVCNAIEDSLLKLRKGKLLSESDTIDALKRAAKRKDLGEGVLQLTLSVGVLSLSVIDSVPSEICLATLKNLRAALRMDGGDAILNAKVGFLQLDNYCPGSPFPVAVYSDNDVDTGDAIDVIIVMGGRSQGINVMKVIDVTFCKGFSLNLDLVFLVRLQLFYKLLKAKLGREGIGAADLAAKWSAQEWGERGTKGGKNESPVYFEAVTIRNCTISLSVETSRELTEVERRGEGDFASIHDGILKGDLNLAEGGINVIVGGHNRTAGAAVSGMLRNILFDALLRIQGAQISLDPVVLRHHLGSSSSSLLGDVLAPVYFNSLRASLPNVLGSMAAFGNPLAVVTGVTRGFGEFVDTTTKGFRESAMSLDPTHAAMGVIHGTTSLGQNIVGGIAQSASSITSTIGNNLAAATFDSNWKKKRGGDIEEDPTNLLEGIGRGGEKVLDGLLDGFSGAIMLPMRGAERHGLKGFGTGLLKGGLSLVLKPVIGLADGATDVIRGVQSGMEGGGSNNDLGGGDGRQMRIRRALYGDGKILKAYSRNDAAGFQLISATPRLNNESFLAAFDFTSAVVLCGSASIVILGQDGEERTYFPYSEVQSCEVAKESVEYEGGSTLKFVVKIVLTSREVQLDGESEYTASGLVAFLNDKGGGM</sequence>
<evidence type="ECO:0000313" key="4">
    <source>
        <dbReference type="Proteomes" id="UP001165085"/>
    </source>
</evidence>
<gene>
    <name evidence="3" type="ORF">TrST_g10469</name>
</gene>